<reference evidence="1 2" key="1">
    <citation type="submission" date="2020-06" db="EMBL/GenBank/DDBJ databases">
        <title>Actinomadura xiongansis sp. nov., isolated from soil of Baiyangdian.</title>
        <authorList>
            <person name="Zhang X."/>
        </authorList>
    </citation>
    <scope>NUCLEOTIDE SEQUENCE [LARGE SCALE GENOMIC DNA]</scope>
    <source>
        <strain evidence="1 2">HBUM206468</strain>
    </source>
</reference>
<gene>
    <name evidence="1" type="ORF">HKK74_30000</name>
</gene>
<proteinExistence type="predicted"/>
<evidence type="ECO:0000313" key="1">
    <source>
        <dbReference type="EMBL" id="MBC6469692.1"/>
    </source>
</evidence>
<accession>A0ABR7LYW8</accession>
<dbReference type="Proteomes" id="UP000805614">
    <property type="component" value="Unassembled WGS sequence"/>
</dbReference>
<evidence type="ECO:0000313" key="2">
    <source>
        <dbReference type="Proteomes" id="UP000805614"/>
    </source>
</evidence>
<protein>
    <submittedName>
        <fullName evidence="1">Uncharacterized protein</fullName>
    </submittedName>
</protein>
<organism evidence="1 2">
    <name type="scientific">Actinomadura alba</name>
    <dbReference type="NCBI Taxonomy" id="406431"/>
    <lineage>
        <taxon>Bacteria</taxon>
        <taxon>Bacillati</taxon>
        <taxon>Actinomycetota</taxon>
        <taxon>Actinomycetes</taxon>
        <taxon>Streptosporangiales</taxon>
        <taxon>Thermomonosporaceae</taxon>
        <taxon>Actinomadura</taxon>
    </lineage>
</organism>
<sequence>MLPLEMTTEQIAHAEADWAVEAERRPADVTVIATALAESPGPFGEGVDAFMATLGFRFDE</sequence>
<dbReference type="EMBL" id="JABVEC010000030">
    <property type="protein sequence ID" value="MBC6469692.1"/>
    <property type="molecule type" value="Genomic_DNA"/>
</dbReference>
<comment type="caution">
    <text evidence="1">The sequence shown here is derived from an EMBL/GenBank/DDBJ whole genome shotgun (WGS) entry which is preliminary data.</text>
</comment>
<name>A0ABR7LYW8_9ACTN</name>
<keyword evidence="2" id="KW-1185">Reference proteome</keyword>